<feature type="signal peptide" evidence="5">
    <location>
        <begin position="1"/>
        <end position="29"/>
    </location>
</feature>
<gene>
    <name evidence="7" type="ORF">IV203_023635</name>
</gene>
<accession>A0A9K3PBN0</accession>
<evidence type="ECO:0000313" key="7">
    <source>
        <dbReference type="EMBL" id="KAG7341682.1"/>
    </source>
</evidence>
<keyword evidence="3" id="KW-0274">FAD</keyword>
<dbReference type="InterPro" id="IPR023753">
    <property type="entry name" value="FAD/NAD-binding_dom"/>
</dbReference>
<evidence type="ECO:0000259" key="6">
    <source>
        <dbReference type="Pfam" id="PF07992"/>
    </source>
</evidence>
<dbReference type="Proteomes" id="UP000693970">
    <property type="component" value="Unassembled WGS sequence"/>
</dbReference>
<evidence type="ECO:0000256" key="1">
    <source>
        <dbReference type="ARBA" id="ARBA00006442"/>
    </source>
</evidence>
<dbReference type="GO" id="GO:0050660">
    <property type="term" value="F:flavin adenine dinucleotide binding"/>
    <property type="evidence" value="ECO:0007669"/>
    <property type="project" value="TreeGrafter"/>
</dbReference>
<keyword evidence="2" id="KW-0285">Flavoprotein</keyword>
<dbReference type="PANTHER" id="PTHR43735">
    <property type="entry name" value="APOPTOSIS-INDUCING FACTOR 1"/>
    <property type="match status" value="1"/>
</dbReference>
<dbReference type="Pfam" id="PF07992">
    <property type="entry name" value="Pyr_redox_2"/>
    <property type="match status" value="1"/>
</dbReference>
<evidence type="ECO:0000256" key="2">
    <source>
        <dbReference type="ARBA" id="ARBA00022630"/>
    </source>
</evidence>
<name>A0A9K3PBN0_9STRA</name>
<comment type="caution">
    <text evidence="7">The sequence shown here is derived from an EMBL/GenBank/DDBJ whole genome shotgun (WGS) entry which is preliminary data.</text>
</comment>
<dbReference type="GO" id="GO:0005737">
    <property type="term" value="C:cytoplasm"/>
    <property type="evidence" value="ECO:0007669"/>
    <property type="project" value="TreeGrafter"/>
</dbReference>
<dbReference type="EMBL" id="JAGRRH010000026">
    <property type="protein sequence ID" value="KAG7341682.1"/>
    <property type="molecule type" value="Genomic_DNA"/>
</dbReference>
<evidence type="ECO:0000256" key="5">
    <source>
        <dbReference type="SAM" id="SignalP"/>
    </source>
</evidence>
<organism evidence="7 8">
    <name type="scientific">Nitzschia inconspicua</name>
    <dbReference type="NCBI Taxonomy" id="303405"/>
    <lineage>
        <taxon>Eukaryota</taxon>
        <taxon>Sar</taxon>
        <taxon>Stramenopiles</taxon>
        <taxon>Ochrophyta</taxon>
        <taxon>Bacillariophyta</taxon>
        <taxon>Bacillariophyceae</taxon>
        <taxon>Bacillariophycidae</taxon>
        <taxon>Bacillariales</taxon>
        <taxon>Bacillariaceae</taxon>
        <taxon>Nitzschia</taxon>
    </lineage>
</organism>
<feature type="domain" description="FAD/NAD(P)-binding" evidence="6">
    <location>
        <begin position="52"/>
        <end position="319"/>
    </location>
</feature>
<protein>
    <submittedName>
        <fullName evidence="7">NADH dehydrogenase</fullName>
    </submittedName>
</protein>
<evidence type="ECO:0000256" key="3">
    <source>
        <dbReference type="ARBA" id="ARBA00022827"/>
    </source>
</evidence>
<dbReference type="GO" id="GO:0004174">
    <property type="term" value="F:electron-transferring-flavoprotein dehydrogenase activity"/>
    <property type="evidence" value="ECO:0007669"/>
    <property type="project" value="TreeGrafter"/>
</dbReference>
<evidence type="ECO:0000256" key="4">
    <source>
        <dbReference type="ARBA" id="ARBA00023002"/>
    </source>
</evidence>
<evidence type="ECO:0000313" key="8">
    <source>
        <dbReference type="Proteomes" id="UP000693970"/>
    </source>
</evidence>
<sequence>MTSINTIIVGSVISILQFILQVLDVPVQAFQSIQESSLSSSKNHKSSGPSKTVVIVGGNFAGISTLRELLAKKEDMNLKIIMIDQRDYSEYTPGILRLFCKVTSLVDSNNNKILTYTPTSQHATSQTAQNIKYDYVVLATGATYTAPISPTPQELTLENRLKGWQAAHQCLVKAKTVIVLGGGAVGVELAAEIVDHYPDKQVTLLDGQWSLVPIFPKYAGDYALRWLEQRGVQVKLGQSLQSWTDTSCTLQDGTVLQADMVYVCFGSRPNSDVAQHQQLCALTNRQTVVVDETLQVQGVNHTCALSSIFACGDVASPPTHDEKQAFQAEIQGKVVARNVLKLLSNNYNNSKNVELYRYPEDIAGSSKMPLVFVLSLGRYDGVLGFNTLLVPGPLAAIAKWLLEYTKVLHMKGMLLGQLIWKLGDAVVLFLSRTLVLPASGSSSGGFELQKRLKAA</sequence>
<keyword evidence="5" id="KW-0732">Signal</keyword>
<reference evidence="7" key="2">
    <citation type="submission" date="2021-04" db="EMBL/GenBank/DDBJ databases">
        <authorList>
            <person name="Podell S."/>
        </authorList>
    </citation>
    <scope>NUCLEOTIDE SEQUENCE</scope>
    <source>
        <strain evidence="7">Hildebrandi</strain>
    </source>
</reference>
<keyword evidence="4" id="KW-0560">Oxidoreductase</keyword>
<dbReference type="OrthoDB" id="202203at2759"/>
<proteinExistence type="inferred from homology"/>
<dbReference type="AlphaFoldDB" id="A0A9K3PBN0"/>
<feature type="chain" id="PRO_5039936475" evidence="5">
    <location>
        <begin position="30"/>
        <end position="455"/>
    </location>
</feature>
<keyword evidence="8" id="KW-1185">Reference proteome</keyword>
<reference evidence="7" key="1">
    <citation type="journal article" date="2021" name="Sci. Rep.">
        <title>Diploid genomic architecture of Nitzschia inconspicua, an elite biomass production diatom.</title>
        <authorList>
            <person name="Oliver A."/>
            <person name="Podell S."/>
            <person name="Pinowska A."/>
            <person name="Traller J.C."/>
            <person name="Smith S.R."/>
            <person name="McClure R."/>
            <person name="Beliaev A."/>
            <person name="Bohutskyi P."/>
            <person name="Hill E.A."/>
            <person name="Rabines A."/>
            <person name="Zheng H."/>
            <person name="Allen L.Z."/>
            <person name="Kuo A."/>
            <person name="Grigoriev I.V."/>
            <person name="Allen A.E."/>
            <person name="Hazlebeck D."/>
            <person name="Allen E.E."/>
        </authorList>
    </citation>
    <scope>NUCLEOTIDE SEQUENCE</scope>
    <source>
        <strain evidence="7">Hildebrandi</strain>
    </source>
</reference>
<dbReference type="PANTHER" id="PTHR43735:SF3">
    <property type="entry name" value="FERROPTOSIS SUPPRESSOR PROTEIN 1"/>
    <property type="match status" value="1"/>
</dbReference>
<comment type="similarity">
    <text evidence="1">Belongs to the FAD-dependent oxidoreductase family.</text>
</comment>